<dbReference type="PANTHER" id="PTHR43394">
    <property type="entry name" value="ATP-DEPENDENT PERMEASE MDL1, MITOCHONDRIAL"/>
    <property type="match status" value="1"/>
</dbReference>
<feature type="transmembrane region" description="Helical" evidence="8">
    <location>
        <begin position="71"/>
        <end position="92"/>
    </location>
</feature>
<keyword evidence="7 8" id="KW-0472">Membrane</keyword>
<sequence>MSLPVEAKIPLSDARSSALMRRLFREAAWPYRWRMLAAIVCMALVAGTTALTAWLLDPVVNKVFVERDRAMLWMIGAAVFGVFAVKSLAAYLQDVLLSHVGQSIIADTQTRLFSRILDQEVALFQDRASGTLVSHFTYDINAMRVAVSNAFVGIGRDTLSVLFLVGVTFYQDWMLASVSLVVAPLSVVPLQRLSKRMRRVARRTQEEMGGLTTSLAQTFQGIRVIKAYCLEGYERDRIKGLVASLRDLAIGATRIEAAAQPIIDVFGGVAVTAVIVYGGTRVIDGATTPGAFFSFIAAVLMAYQPMRSLSKMNVAIQTGLAAAARVFALIDRVPALAEAEAPVTVPRVPGAVRFENVRFSYGEDAAALDGVSFEAPAGGVTALVGPSGAGKSTVFSLIPRFYDADSGRVLVNGVDVRAASFASLRDAIAIVSQEVVLFDDTVAANIRCGRRDASDDELRAAARAAAALDFVEALPEGFDTRVGEHGLRLSGGQRQRIAIARAILKDAPILLLDEATSALDTESERLIQQALATLMKGRTTLVIAHRLSTIRDADVIHAFDKGRVVESGSHAALLDRGGLYARLHALQFAPTGK</sequence>
<dbReference type="GO" id="GO:0016887">
    <property type="term" value="F:ATP hydrolysis activity"/>
    <property type="evidence" value="ECO:0007669"/>
    <property type="project" value="InterPro"/>
</dbReference>
<evidence type="ECO:0000256" key="6">
    <source>
        <dbReference type="ARBA" id="ARBA00022989"/>
    </source>
</evidence>
<dbReference type="SMART" id="SM00382">
    <property type="entry name" value="AAA"/>
    <property type="match status" value="1"/>
</dbReference>
<dbReference type="PROSITE" id="PS00211">
    <property type="entry name" value="ABC_TRANSPORTER_1"/>
    <property type="match status" value="1"/>
</dbReference>
<evidence type="ECO:0000256" key="5">
    <source>
        <dbReference type="ARBA" id="ARBA00022840"/>
    </source>
</evidence>
<dbReference type="GO" id="GO:0015421">
    <property type="term" value="F:ABC-type oligopeptide transporter activity"/>
    <property type="evidence" value="ECO:0007669"/>
    <property type="project" value="TreeGrafter"/>
</dbReference>
<keyword evidence="5 11" id="KW-0067">ATP-binding</keyword>
<dbReference type="InterPro" id="IPR017871">
    <property type="entry name" value="ABC_transporter-like_CS"/>
</dbReference>
<dbReference type="SUPFAM" id="SSF52540">
    <property type="entry name" value="P-loop containing nucleoside triphosphate hydrolases"/>
    <property type="match status" value="1"/>
</dbReference>
<name>A0A212K5E3_9PROT</name>
<dbReference type="InterPro" id="IPR027417">
    <property type="entry name" value="P-loop_NTPase"/>
</dbReference>
<dbReference type="GO" id="GO:0005886">
    <property type="term" value="C:plasma membrane"/>
    <property type="evidence" value="ECO:0007669"/>
    <property type="project" value="UniProtKB-SubCell"/>
</dbReference>
<keyword evidence="2" id="KW-0813">Transport</keyword>
<dbReference type="PROSITE" id="PS50893">
    <property type="entry name" value="ABC_TRANSPORTER_2"/>
    <property type="match status" value="1"/>
</dbReference>
<reference evidence="11" key="1">
    <citation type="submission" date="2016-04" db="EMBL/GenBank/DDBJ databases">
        <authorList>
            <person name="Evans L.H."/>
            <person name="Alamgir A."/>
            <person name="Owens N."/>
            <person name="Weber N.D."/>
            <person name="Virtaneva K."/>
            <person name="Barbian K."/>
            <person name="Babar A."/>
            <person name="Rosenke K."/>
        </authorList>
    </citation>
    <scope>NUCLEOTIDE SEQUENCE</scope>
    <source>
        <strain evidence="11">86</strain>
    </source>
</reference>
<dbReference type="InterPro" id="IPR039421">
    <property type="entry name" value="Type_1_exporter"/>
</dbReference>
<protein>
    <submittedName>
        <fullName evidence="11">Lipid A export ATP-binding/permease protein MsbA</fullName>
        <ecNumber evidence="11">3.6.3.-</ecNumber>
    </submittedName>
</protein>
<dbReference type="Pfam" id="PF00664">
    <property type="entry name" value="ABC_membrane"/>
    <property type="match status" value="1"/>
</dbReference>
<proteinExistence type="predicted"/>
<dbReference type="EC" id="3.6.3.-" evidence="11"/>
<dbReference type="GO" id="GO:0090374">
    <property type="term" value="P:oligopeptide export from mitochondrion"/>
    <property type="evidence" value="ECO:0007669"/>
    <property type="project" value="TreeGrafter"/>
</dbReference>
<accession>A0A212K5E3</accession>
<evidence type="ECO:0000256" key="2">
    <source>
        <dbReference type="ARBA" id="ARBA00022448"/>
    </source>
</evidence>
<dbReference type="PROSITE" id="PS50929">
    <property type="entry name" value="ABC_TM1F"/>
    <property type="match status" value="1"/>
</dbReference>
<dbReference type="InterPro" id="IPR011527">
    <property type="entry name" value="ABC1_TM_dom"/>
</dbReference>
<dbReference type="PANTHER" id="PTHR43394:SF1">
    <property type="entry name" value="ATP-BINDING CASSETTE SUB-FAMILY B MEMBER 10, MITOCHONDRIAL"/>
    <property type="match status" value="1"/>
</dbReference>
<evidence type="ECO:0000259" key="9">
    <source>
        <dbReference type="PROSITE" id="PS50893"/>
    </source>
</evidence>
<keyword evidence="6 8" id="KW-1133">Transmembrane helix</keyword>
<feature type="domain" description="ABC transmembrane type-1" evidence="10">
    <location>
        <begin position="36"/>
        <end position="318"/>
    </location>
</feature>
<dbReference type="SUPFAM" id="SSF90123">
    <property type="entry name" value="ABC transporter transmembrane region"/>
    <property type="match status" value="1"/>
</dbReference>
<dbReference type="InterPro" id="IPR003593">
    <property type="entry name" value="AAA+_ATPase"/>
</dbReference>
<evidence type="ECO:0000256" key="4">
    <source>
        <dbReference type="ARBA" id="ARBA00022741"/>
    </source>
</evidence>
<evidence type="ECO:0000256" key="3">
    <source>
        <dbReference type="ARBA" id="ARBA00022692"/>
    </source>
</evidence>
<dbReference type="FunFam" id="3.40.50.300:FF:000287">
    <property type="entry name" value="Multidrug ABC transporter ATP-binding protein"/>
    <property type="match status" value="1"/>
</dbReference>
<dbReference type="EMBL" id="FLUO01000001">
    <property type="protein sequence ID" value="SBW06933.1"/>
    <property type="molecule type" value="Genomic_DNA"/>
</dbReference>
<dbReference type="InterPro" id="IPR003439">
    <property type="entry name" value="ABC_transporter-like_ATP-bd"/>
</dbReference>
<evidence type="ECO:0000313" key="11">
    <source>
        <dbReference type="EMBL" id="SBW06933.1"/>
    </source>
</evidence>
<evidence type="ECO:0000256" key="8">
    <source>
        <dbReference type="SAM" id="Phobius"/>
    </source>
</evidence>
<dbReference type="InterPro" id="IPR036640">
    <property type="entry name" value="ABC1_TM_sf"/>
</dbReference>
<keyword evidence="11" id="KW-0378">Hydrolase</keyword>
<dbReference type="GO" id="GO:0005524">
    <property type="term" value="F:ATP binding"/>
    <property type="evidence" value="ECO:0007669"/>
    <property type="project" value="UniProtKB-KW"/>
</dbReference>
<gene>
    <name evidence="11" type="primary">msbA</name>
    <name evidence="11" type="ORF">KL86APRO_12176</name>
</gene>
<feature type="transmembrane region" description="Helical" evidence="8">
    <location>
        <begin position="145"/>
        <end position="167"/>
    </location>
</feature>
<comment type="subcellular location">
    <subcellularLocation>
        <location evidence="1">Cell membrane</location>
        <topology evidence="1">Multi-pass membrane protein</topology>
    </subcellularLocation>
</comment>
<dbReference type="AlphaFoldDB" id="A0A212K5E3"/>
<dbReference type="CDD" id="cd18552">
    <property type="entry name" value="ABC_6TM_MsbA_like"/>
    <property type="match status" value="1"/>
</dbReference>
<feature type="transmembrane region" description="Helical" evidence="8">
    <location>
        <begin position="286"/>
        <end position="303"/>
    </location>
</feature>
<keyword evidence="3 8" id="KW-0812">Transmembrane</keyword>
<dbReference type="Gene3D" id="1.20.1560.10">
    <property type="entry name" value="ABC transporter type 1, transmembrane domain"/>
    <property type="match status" value="1"/>
</dbReference>
<dbReference type="Pfam" id="PF00005">
    <property type="entry name" value="ABC_tran"/>
    <property type="match status" value="1"/>
</dbReference>
<organism evidence="11">
    <name type="scientific">uncultured Alphaproteobacteria bacterium</name>
    <dbReference type="NCBI Taxonomy" id="91750"/>
    <lineage>
        <taxon>Bacteria</taxon>
        <taxon>Pseudomonadati</taxon>
        <taxon>Pseudomonadota</taxon>
        <taxon>Alphaproteobacteria</taxon>
        <taxon>environmental samples</taxon>
    </lineage>
</organism>
<feature type="transmembrane region" description="Helical" evidence="8">
    <location>
        <begin position="35"/>
        <end position="56"/>
    </location>
</feature>
<feature type="domain" description="ABC transporter" evidence="9">
    <location>
        <begin position="352"/>
        <end position="586"/>
    </location>
</feature>
<evidence type="ECO:0000256" key="7">
    <source>
        <dbReference type="ARBA" id="ARBA00023136"/>
    </source>
</evidence>
<keyword evidence="4" id="KW-0547">Nucleotide-binding</keyword>
<evidence type="ECO:0000259" key="10">
    <source>
        <dbReference type="PROSITE" id="PS50929"/>
    </source>
</evidence>
<dbReference type="Gene3D" id="3.40.50.300">
    <property type="entry name" value="P-loop containing nucleotide triphosphate hydrolases"/>
    <property type="match status" value="1"/>
</dbReference>
<feature type="transmembrane region" description="Helical" evidence="8">
    <location>
        <begin position="173"/>
        <end position="193"/>
    </location>
</feature>
<evidence type="ECO:0000256" key="1">
    <source>
        <dbReference type="ARBA" id="ARBA00004651"/>
    </source>
</evidence>